<dbReference type="RefSeq" id="WP_025024947.1">
    <property type="nucleotide sequence ID" value="NZ_AZDZ01000019.1"/>
</dbReference>
<evidence type="ECO:0000313" key="1">
    <source>
        <dbReference type="EMBL" id="KRK79049.1"/>
    </source>
</evidence>
<evidence type="ECO:0000313" key="2">
    <source>
        <dbReference type="Proteomes" id="UP000051248"/>
    </source>
</evidence>
<name>A0A0R1KDT0_9LACO</name>
<protein>
    <submittedName>
        <fullName evidence="1">Uncharacterized protein</fullName>
    </submittedName>
</protein>
<dbReference type="AlphaFoldDB" id="A0A0R1KDT0"/>
<proteinExistence type="predicted"/>
<dbReference type="OrthoDB" id="2339697at2"/>
<dbReference type="EMBL" id="AZDZ01000019">
    <property type="protein sequence ID" value="KRK79049.1"/>
    <property type="molecule type" value="Genomic_DNA"/>
</dbReference>
<keyword evidence="2" id="KW-1185">Reference proteome</keyword>
<organism evidence="1 2">
    <name type="scientific">Companilactobacillus nodensis DSM 19682 = JCM 14932 = NBRC 107160</name>
    <dbReference type="NCBI Taxonomy" id="1423775"/>
    <lineage>
        <taxon>Bacteria</taxon>
        <taxon>Bacillati</taxon>
        <taxon>Bacillota</taxon>
        <taxon>Bacilli</taxon>
        <taxon>Lactobacillales</taxon>
        <taxon>Lactobacillaceae</taxon>
        <taxon>Companilactobacillus</taxon>
    </lineage>
</organism>
<dbReference type="Proteomes" id="UP000051248">
    <property type="component" value="Unassembled WGS sequence"/>
</dbReference>
<dbReference type="PATRIC" id="fig|1423775.4.peg.1441"/>
<comment type="caution">
    <text evidence="1">The sequence shown here is derived from an EMBL/GenBank/DDBJ whole genome shotgun (WGS) entry which is preliminary data.</text>
</comment>
<reference evidence="1 2" key="1">
    <citation type="journal article" date="2015" name="Genome Announc.">
        <title>Expanding the biotechnology potential of lactobacilli through comparative genomics of 213 strains and associated genera.</title>
        <authorList>
            <person name="Sun Z."/>
            <person name="Harris H.M."/>
            <person name="McCann A."/>
            <person name="Guo C."/>
            <person name="Argimon S."/>
            <person name="Zhang W."/>
            <person name="Yang X."/>
            <person name="Jeffery I.B."/>
            <person name="Cooney J.C."/>
            <person name="Kagawa T.F."/>
            <person name="Liu W."/>
            <person name="Song Y."/>
            <person name="Salvetti E."/>
            <person name="Wrobel A."/>
            <person name="Rasinkangas P."/>
            <person name="Parkhill J."/>
            <person name="Rea M.C."/>
            <person name="O'Sullivan O."/>
            <person name="Ritari J."/>
            <person name="Douillard F.P."/>
            <person name="Paul Ross R."/>
            <person name="Yang R."/>
            <person name="Briner A.E."/>
            <person name="Felis G.E."/>
            <person name="de Vos W.M."/>
            <person name="Barrangou R."/>
            <person name="Klaenhammer T.R."/>
            <person name="Caufield P.W."/>
            <person name="Cui Y."/>
            <person name="Zhang H."/>
            <person name="O'Toole P.W."/>
        </authorList>
    </citation>
    <scope>NUCLEOTIDE SEQUENCE [LARGE SCALE GENOMIC DNA]</scope>
    <source>
        <strain evidence="1 2">DSM 19682</strain>
    </source>
</reference>
<sequence length="64" mass="7573">MKEISMENLKSLARQAELEEIVEPLKKEAAEQFPNRQPKPRVPEEKEALLRWEKRRNGFKIGNI</sequence>
<accession>A0A0R1KDT0</accession>
<dbReference type="STRING" id="1423775.FD03_GL001412"/>
<gene>
    <name evidence="1" type="ORF">FD03_GL001412</name>
</gene>